<accession>A0A2U8QTX1</accession>
<dbReference type="Proteomes" id="UP000245429">
    <property type="component" value="Chromosome"/>
</dbReference>
<dbReference type="EMBL" id="CP029463">
    <property type="protein sequence ID" value="AWM13588.1"/>
    <property type="molecule type" value="Genomic_DNA"/>
</dbReference>
<dbReference type="SUPFAM" id="SSF117074">
    <property type="entry name" value="Hypothetical protein PA1324"/>
    <property type="match status" value="1"/>
</dbReference>
<feature type="region of interest" description="Disordered" evidence="2">
    <location>
        <begin position="563"/>
        <end position="584"/>
    </location>
</feature>
<reference evidence="3 4" key="1">
    <citation type="submission" date="2018-05" db="EMBL/GenBank/DDBJ databases">
        <title>Flavobacterium sp. MEBiC07310.</title>
        <authorList>
            <person name="Baek K."/>
        </authorList>
    </citation>
    <scope>NUCLEOTIDE SEQUENCE [LARGE SCALE GENOMIC DNA]</scope>
    <source>
        <strain evidence="3 4">MEBiC07310</strain>
    </source>
</reference>
<keyword evidence="1" id="KW-0175">Coiled coil</keyword>
<feature type="coiled-coil region" evidence="1">
    <location>
        <begin position="184"/>
        <end position="220"/>
    </location>
</feature>
<dbReference type="KEGG" id="fse:DI487_06745"/>
<protein>
    <submittedName>
        <fullName evidence="3">Uncharacterized protein</fullName>
    </submittedName>
</protein>
<evidence type="ECO:0000313" key="4">
    <source>
        <dbReference type="Proteomes" id="UP000245429"/>
    </source>
</evidence>
<dbReference type="AlphaFoldDB" id="A0A2U8QTX1"/>
<evidence type="ECO:0000256" key="2">
    <source>
        <dbReference type="SAM" id="MobiDB-lite"/>
    </source>
</evidence>
<proteinExistence type="predicted"/>
<name>A0A2U8QTX1_9FLAO</name>
<organism evidence="3 4">
    <name type="scientific">Flavobacterium sediminis</name>
    <dbReference type="NCBI Taxonomy" id="2201181"/>
    <lineage>
        <taxon>Bacteria</taxon>
        <taxon>Pseudomonadati</taxon>
        <taxon>Bacteroidota</taxon>
        <taxon>Flavobacteriia</taxon>
        <taxon>Flavobacteriales</taxon>
        <taxon>Flavobacteriaceae</taxon>
        <taxon>Flavobacterium</taxon>
    </lineage>
</organism>
<evidence type="ECO:0000313" key="3">
    <source>
        <dbReference type="EMBL" id="AWM13588.1"/>
    </source>
</evidence>
<gene>
    <name evidence="3" type="ORF">DI487_06745</name>
</gene>
<keyword evidence="4" id="KW-1185">Reference proteome</keyword>
<evidence type="ECO:0000256" key="1">
    <source>
        <dbReference type="SAM" id="Coils"/>
    </source>
</evidence>
<sequence length="1268" mass="142766">MRAPELSTEHEANKGFILQPEIAYGEFNEAIANKPAETTKLETLKVTALNFKPLTIEEIKTLDKKVYDFSVWVAKNRSTITDAELKAKAEGMPLLTDESIKLIWQNLYYQVITQKDFYAKETLMQLLIAQHILVNYASFKIEDLLKAKVILPKALFIEDQTETGLIAAKIAAPTNEINISNPAMQKLETAAKLKEDNASLLKLQRELQKAEKTYRKEYEAEYQKQLEAHELKIKPLLDQYNKDLEAARQEYCSVKDPNITYDPNDPCQQPAEVAQPDLPKFEFSFRDEMDMDFLSNQLSTESLEVLNTLINPSAIISTGRTTEQSRLLEDFSLVQDFNSFESTYSGLQELTNANDDLISQNQTGNNNTTVVIGGTTIETNNNASNLAPFEYEIKTRERGTLSTTRFMTLMVGIPDPSWRISSITYKMTQLDDSVIEKSSTGVIHLGGYDLFLSLNMDTISSDLKELSATVQFTNGSEKTFVIPDFKLASIYRAFLMDPVIGTSGDTSGSAVSPDYTFIPSGFGIKQLGIADYNKVEQTIHGYVEGEVAHIENVMAREYKEKATRRLRKSEVTETTSTETEKEQLTDTSTVNRFEMQNEVSNVIANSKDFSAGASFSAQWGSKVAGPRFGLNTNANYATHNSKEQSTRQAMTNAKEITERALDRIVTKVKEERIEKIVEEFEENNTHGFDNRKGDKHVVGVYRWVDKVFKNQIVNYGKRLMFEFMVPEPAKLHKLALGSLVQTKTAMTLEKPIDPRTAEDFTLTDYSQLTNDKLKYWTGKYKVEFETQPENFIEISKAFDGRDPSFGGHDDGKVQIVSGNGDLDIPENYVVKSVDYAFGTYPHNFKGAHQANLTIGGKSSTWIIGTAQTLKTGTISSLNIEKKLSYSFSTGESPIISGSIRAKCYLNNNSIEKWKQETFNAIIKAYEEALATYNDALAEKQAEGVQILGTNPLFYREIENTILRKNCISYLIDQTPTAKRTYGKNFLNGVNTFDGNEVNLSADLDDYASFVKFMEQAFEWDIMSYNFYPYYWANREEWAKMYQYDQTNDSVFKAFMQSGMARVIVTVRPGFEEAVRYYMQTGQIWNGGEVPVIEDELYLSIVDELRAPEGEKVGLAWPTRVPTSMTILQAESIGLKVDKALPFNTDVTDFENPDEVPQSSQINFNDAQIGGAQTVVRTARVLGKIAGSNGISSKILLKNIDGSIQDLTYCDANGSWELNHLPAGRYELLLDAENDFPTDTYQVTEGSKEQVVELQDDQTVEINITVELL</sequence>